<dbReference type="EMBL" id="CAMAPC010000041">
    <property type="protein sequence ID" value="CAH9067526.1"/>
    <property type="molecule type" value="Genomic_DNA"/>
</dbReference>
<gene>
    <name evidence="2" type="ORF">PSECIP111854_04128</name>
</gene>
<sequence length="155" mass="17906">MCLIEYYSSNKPLFIHFGGFSPCFVIKYIATRTLRAFAYYLAVLFIKIKTFYALTAITKRCTISNRYQSTRFIKTVRLPLCVVINNGKSSRLFIIYVLCSYTFTAYFCQHTAQAVIAIGCLPCFSVYLLLQQTVWVINIVRITYYIGWVTQAICT</sequence>
<keyword evidence="1" id="KW-1133">Transmembrane helix</keyword>
<name>A0A9W4VWC6_9GAMM</name>
<evidence type="ECO:0000256" key="1">
    <source>
        <dbReference type="SAM" id="Phobius"/>
    </source>
</evidence>
<keyword evidence="1" id="KW-0812">Transmembrane</keyword>
<dbReference type="Proteomes" id="UP001152467">
    <property type="component" value="Unassembled WGS sequence"/>
</dbReference>
<proteinExistence type="predicted"/>
<feature type="transmembrane region" description="Helical" evidence="1">
    <location>
        <begin position="36"/>
        <end position="57"/>
    </location>
</feature>
<evidence type="ECO:0000313" key="3">
    <source>
        <dbReference type="Proteomes" id="UP001152467"/>
    </source>
</evidence>
<organism evidence="2 3">
    <name type="scientific">Pseudoalteromonas holothuriae</name>
    <dbReference type="NCBI Taxonomy" id="2963714"/>
    <lineage>
        <taxon>Bacteria</taxon>
        <taxon>Pseudomonadati</taxon>
        <taxon>Pseudomonadota</taxon>
        <taxon>Gammaproteobacteria</taxon>
        <taxon>Alteromonadales</taxon>
        <taxon>Pseudoalteromonadaceae</taxon>
        <taxon>Pseudoalteromonas</taxon>
    </lineage>
</organism>
<accession>A0A9W4VWC6</accession>
<comment type="caution">
    <text evidence="2">The sequence shown here is derived from an EMBL/GenBank/DDBJ whole genome shotgun (WGS) entry which is preliminary data.</text>
</comment>
<feature type="transmembrane region" description="Helical" evidence="1">
    <location>
        <begin position="12"/>
        <end position="30"/>
    </location>
</feature>
<feature type="transmembrane region" description="Helical" evidence="1">
    <location>
        <begin position="110"/>
        <end position="130"/>
    </location>
</feature>
<keyword evidence="1" id="KW-0472">Membrane</keyword>
<evidence type="ECO:0000313" key="2">
    <source>
        <dbReference type="EMBL" id="CAH9067526.1"/>
    </source>
</evidence>
<protein>
    <submittedName>
        <fullName evidence="2">Uncharacterized protein</fullName>
    </submittedName>
</protein>
<reference evidence="2" key="1">
    <citation type="submission" date="2022-07" db="EMBL/GenBank/DDBJ databases">
        <authorList>
            <person name="Criscuolo A."/>
        </authorList>
    </citation>
    <scope>NUCLEOTIDE SEQUENCE</scope>
    <source>
        <strain evidence="2">CIP111854</strain>
    </source>
</reference>
<dbReference type="AlphaFoldDB" id="A0A9W4VWC6"/>
<keyword evidence="3" id="KW-1185">Reference proteome</keyword>